<proteinExistence type="predicted"/>
<keyword evidence="3" id="KW-1185">Reference proteome</keyword>
<comment type="caution">
    <text evidence="2">The sequence shown here is derived from an EMBL/GenBank/DDBJ whole genome shotgun (WGS) entry which is preliminary data.</text>
</comment>
<dbReference type="AlphaFoldDB" id="A0A4S2M4C9"/>
<protein>
    <submittedName>
        <fullName evidence="2">Uncharacterized protein</fullName>
    </submittedName>
</protein>
<feature type="region of interest" description="Disordered" evidence="1">
    <location>
        <begin position="103"/>
        <end position="131"/>
    </location>
</feature>
<evidence type="ECO:0000256" key="1">
    <source>
        <dbReference type="SAM" id="MobiDB-lite"/>
    </source>
</evidence>
<dbReference type="EMBL" id="SJOL01006143">
    <property type="protein sequence ID" value="TGZ69249.1"/>
    <property type="molecule type" value="Genomic_DNA"/>
</dbReference>
<evidence type="ECO:0000313" key="3">
    <source>
        <dbReference type="Proteomes" id="UP000308267"/>
    </source>
</evidence>
<name>A0A4S2M4C9_OPIFE</name>
<accession>A0A4S2M4C9</accession>
<dbReference type="Proteomes" id="UP000308267">
    <property type="component" value="Unassembled WGS sequence"/>
</dbReference>
<reference evidence="2 3" key="1">
    <citation type="journal article" date="2019" name="BMC Genomics">
        <title>New insights from Opisthorchis felineus genome: update on genomics of the epidemiologically important liver flukes.</title>
        <authorList>
            <person name="Ershov N.I."/>
            <person name="Mordvinov V.A."/>
            <person name="Prokhortchouk E.B."/>
            <person name="Pakharukova M.Y."/>
            <person name="Gunbin K.V."/>
            <person name="Ustyantsev K."/>
            <person name="Genaev M.A."/>
            <person name="Blinov A.G."/>
            <person name="Mazur A."/>
            <person name="Boulygina E."/>
            <person name="Tsygankova S."/>
            <person name="Khrameeva E."/>
            <person name="Chekanov N."/>
            <person name="Fan G."/>
            <person name="Xiao A."/>
            <person name="Zhang H."/>
            <person name="Xu X."/>
            <person name="Yang H."/>
            <person name="Solovyev V."/>
            <person name="Lee S.M."/>
            <person name="Liu X."/>
            <person name="Afonnikov D.A."/>
            <person name="Skryabin K.G."/>
        </authorList>
    </citation>
    <scope>NUCLEOTIDE SEQUENCE [LARGE SCALE GENOMIC DNA]</scope>
    <source>
        <strain evidence="2">AK-0245</strain>
        <tissue evidence="2">Whole organism</tissue>
    </source>
</reference>
<gene>
    <name evidence="2" type="ORF">CRM22_003842</name>
</gene>
<sequence>MGPVQGEQALLSFKVNCPICLNKMFENKTKTKTTKRMEGYRNCAHPKFGRNTCTDLDHTLNRTLISLLYGCEEHESRLNFTYLNDETVKVHQNQLKKLLSDMYSAGRPNKKATGKANCNGRSESESKKSNL</sequence>
<organism evidence="2 3">
    <name type="scientific">Opisthorchis felineus</name>
    <dbReference type="NCBI Taxonomy" id="147828"/>
    <lineage>
        <taxon>Eukaryota</taxon>
        <taxon>Metazoa</taxon>
        <taxon>Spiralia</taxon>
        <taxon>Lophotrochozoa</taxon>
        <taxon>Platyhelminthes</taxon>
        <taxon>Trematoda</taxon>
        <taxon>Digenea</taxon>
        <taxon>Opisthorchiida</taxon>
        <taxon>Opisthorchiata</taxon>
        <taxon>Opisthorchiidae</taxon>
        <taxon>Opisthorchis</taxon>
    </lineage>
</organism>
<feature type="compositionally biased region" description="Basic and acidic residues" evidence="1">
    <location>
        <begin position="122"/>
        <end position="131"/>
    </location>
</feature>
<evidence type="ECO:0000313" key="2">
    <source>
        <dbReference type="EMBL" id="TGZ69249.1"/>
    </source>
</evidence>